<organism evidence="5 6">
    <name type="scientific">Massilia forsythiae</name>
    <dbReference type="NCBI Taxonomy" id="2728020"/>
    <lineage>
        <taxon>Bacteria</taxon>
        <taxon>Pseudomonadati</taxon>
        <taxon>Pseudomonadota</taxon>
        <taxon>Betaproteobacteria</taxon>
        <taxon>Burkholderiales</taxon>
        <taxon>Oxalobacteraceae</taxon>
        <taxon>Telluria group</taxon>
        <taxon>Massilia</taxon>
    </lineage>
</organism>
<evidence type="ECO:0000256" key="1">
    <source>
        <dbReference type="ARBA" id="ARBA00022450"/>
    </source>
</evidence>
<dbReference type="InterPro" id="IPR042099">
    <property type="entry name" value="ANL_N_sf"/>
</dbReference>
<name>A0A7Z2ZVM7_9BURK</name>
<keyword evidence="2" id="KW-0597">Phosphoprotein</keyword>
<dbReference type="GO" id="GO:0031177">
    <property type="term" value="F:phosphopantetheine binding"/>
    <property type="evidence" value="ECO:0007669"/>
    <property type="project" value="InterPro"/>
</dbReference>
<feature type="domain" description="Carrier" evidence="4">
    <location>
        <begin position="543"/>
        <end position="618"/>
    </location>
</feature>
<proteinExistence type="predicted"/>
<dbReference type="PANTHER" id="PTHR43272:SF52">
    <property type="entry name" value="AMP-DEPENDENT SYNTHETASE_LIGASE DOMAIN-CONTAINING PROTEIN"/>
    <property type="match status" value="1"/>
</dbReference>
<dbReference type="InterPro" id="IPR045851">
    <property type="entry name" value="AMP-bd_C_sf"/>
</dbReference>
<dbReference type="InterPro" id="IPR000873">
    <property type="entry name" value="AMP-dep_synth/lig_dom"/>
</dbReference>
<dbReference type="KEGG" id="mfy:HH212_26570"/>
<dbReference type="SUPFAM" id="SSF56801">
    <property type="entry name" value="Acetyl-CoA synthetase-like"/>
    <property type="match status" value="1"/>
</dbReference>
<dbReference type="Gene3D" id="1.10.1200.10">
    <property type="entry name" value="ACP-like"/>
    <property type="match status" value="1"/>
</dbReference>
<dbReference type="Proteomes" id="UP000502415">
    <property type="component" value="Plasmid unnamed1"/>
</dbReference>
<dbReference type="InterPro" id="IPR009081">
    <property type="entry name" value="PP-bd_ACP"/>
</dbReference>
<dbReference type="SMART" id="SM00823">
    <property type="entry name" value="PKS_PP"/>
    <property type="match status" value="1"/>
</dbReference>
<accession>A0A7Z2ZVM7</accession>
<evidence type="ECO:0000313" key="6">
    <source>
        <dbReference type="Proteomes" id="UP000502415"/>
    </source>
</evidence>
<dbReference type="Pfam" id="PF00550">
    <property type="entry name" value="PP-binding"/>
    <property type="match status" value="1"/>
</dbReference>
<dbReference type="InterPro" id="IPR020806">
    <property type="entry name" value="PKS_PP-bd"/>
</dbReference>
<geneLocation type="plasmid" evidence="5 6">
    <name>unnamed1</name>
</geneLocation>
<gene>
    <name evidence="5" type="ORF">HH212_26570</name>
</gene>
<keyword evidence="1" id="KW-0596">Phosphopantetheine</keyword>
<sequence>MNFLNLRPRLKTFADRHIHYLDESQVARQISFPDFADKAEALIERLRAAGVQPGWRVGMVAPNCRDWLVWDLALMELGCTVVAFPDDMVQEQGVKLFESYDLSLIVLARDGVPSALRAHPNTAWIDMLGTGRIEWRTRSGRVPFPVDDVCALAFSSGVSGTPKCLMINRRGIEWDVEHFVPSFRTLEDDRLLLFLPLTHQQQRLLAYAAYWHGTSIALTPPEALFPALEKLKPTLCLAPPLLYESIHERFMAALDDMAPGKRRLVGALRTVAKALPGFVGTPVRKLLFQRIYATLGGRMRLMITGMAPIKRAALDFFEELGIDLYEAYGLTETGVIAANTPAGKRLGAVGKPVEGSIITLGEGGEVMVQRSQYASFGYLHPDGSTELFPVGAPMATGDIGKFDQDGYLYLLGRKKEIIITSQGHKIHPERIETLLNAHAEVGKAVVVGNQHKQLVALISLRRAATPQVEQALGAWLAAINSRLRDAEQIGKFVLTDVQFSVANGLLTRSLKLNRRAIEKRFSMELFGMSSVDEQPLSEEEIRSVDPDLLQLVKATWEAILERSNLPLKENFFALGGDSLCAMRIIAHLQEKTGTGISVRELFQDPTILGVARCLSNERDALPAEETLLLGAEEGAI</sequence>
<dbReference type="Pfam" id="PF00501">
    <property type="entry name" value="AMP-binding"/>
    <property type="match status" value="1"/>
</dbReference>
<dbReference type="Pfam" id="PF23562">
    <property type="entry name" value="AMP-binding_C_3"/>
    <property type="match status" value="1"/>
</dbReference>
<dbReference type="Gene3D" id="3.30.300.30">
    <property type="match status" value="1"/>
</dbReference>
<dbReference type="GO" id="GO:0004467">
    <property type="term" value="F:long-chain fatty acid-CoA ligase activity"/>
    <property type="evidence" value="ECO:0007669"/>
    <property type="project" value="UniProtKB-EC"/>
</dbReference>
<dbReference type="Gene3D" id="3.40.50.12780">
    <property type="entry name" value="N-terminal domain of ligase-like"/>
    <property type="match status" value="1"/>
</dbReference>
<evidence type="ECO:0000256" key="2">
    <source>
        <dbReference type="ARBA" id="ARBA00022553"/>
    </source>
</evidence>
<comment type="catalytic activity">
    <reaction evidence="3">
        <text>a long-chain fatty acid + ATP + CoA = a long-chain fatty acyl-CoA + AMP + diphosphate</text>
        <dbReference type="Rhea" id="RHEA:15421"/>
        <dbReference type="ChEBI" id="CHEBI:30616"/>
        <dbReference type="ChEBI" id="CHEBI:33019"/>
        <dbReference type="ChEBI" id="CHEBI:57287"/>
        <dbReference type="ChEBI" id="CHEBI:57560"/>
        <dbReference type="ChEBI" id="CHEBI:83139"/>
        <dbReference type="ChEBI" id="CHEBI:456215"/>
        <dbReference type="EC" id="6.2.1.3"/>
    </reaction>
    <physiologicalReaction direction="left-to-right" evidence="3">
        <dbReference type="Rhea" id="RHEA:15422"/>
    </physiologicalReaction>
</comment>
<dbReference type="SUPFAM" id="SSF47336">
    <property type="entry name" value="ACP-like"/>
    <property type="match status" value="1"/>
</dbReference>
<reference evidence="5 6" key="1">
    <citation type="submission" date="2020-04" db="EMBL/GenBank/DDBJ databases">
        <title>Genome sequencing of novel species.</title>
        <authorList>
            <person name="Heo J."/>
            <person name="Kim S.-J."/>
            <person name="Kim J.-S."/>
            <person name="Hong S.-B."/>
            <person name="Kwon S.-W."/>
        </authorList>
    </citation>
    <scope>NUCLEOTIDE SEQUENCE [LARGE SCALE GENOMIC DNA]</scope>
    <source>
        <strain evidence="5 6">GN2-R2</strain>
        <plasmid evidence="5 6">unnamed1</plasmid>
    </source>
</reference>
<dbReference type="PANTHER" id="PTHR43272">
    <property type="entry name" value="LONG-CHAIN-FATTY-ACID--COA LIGASE"/>
    <property type="match status" value="1"/>
</dbReference>
<protein>
    <submittedName>
        <fullName evidence="5">AMP-binding protein</fullName>
    </submittedName>
</protein>
<keyword evidence="5" id="KW-0614">Plasmid</keyword>
<dbReference type="EMBL" id="CP051686">
    <property type="protein sequence ID" value="QJE03669.1"/>
    <property type="molecule type" value="Genomic_DNA"/>
</dbReference>
<dbReference type="GO" id="GO:0016020">
    <property type="term" value="C:membrane"/>
    <property type="evidence" value="ECO:0007669"/>
    <property type="project" value="TreeGrafter"/>
</dbReference>
<dbReference type="PROSITE" id="PS50075">
    <property type="entry name" value="CARRIER"/>
    <property type="match status" value="1"/>
</dbReference>
<evidence type="ECO:0000259" key="4">
    <source>
        <dbReference type="PROSITE" id="PS50075"/>
    </source>
</evidence>
<keyword evidence="6" id="KW-1185">Reference proteome</keyword>
<dbReference type="RefSeq" id="WP_170205746.1">
    <property type="nucleotide sequence ID" value="NZ_CP051686.1"/>
</dbReference>
<evidence type="ECO:0000256" key="3">
    <source>
        <dbReference type="ARBA" id="ARBA00024484"/>
    </source>
</evidence>
<evidence type="ECO:0000313" key="5">
    <source>
        <dbReference type="EMBL" id="QJE03669.1"/>
    </source>
</evidence>
<dbReference type="InterPro" id="IPR036736">
    <property type="entry name" value="ACP-like_sf"/>
</dbReference>
<dbReference type="AlphaFoldDB" id="A0A7Z2ZVM7"/>